<dbReference type="AlphaFoldDB" id="A0A0A2WYH2"/>
<evidence type="ECO:0000313" key="3">
    <source>
        <dbReference type="Proteomes" id="UP000030518"/>
    </source>
</evidence>
<evidence type="ECO:0000313" key="2">
    <source>
        <dbReference type="EMBL" id="KGQ18059.1"/>
    </source>
</evidence>
<evidence type="ECO:0000256" key="1">
    <source>
        <dbReference type="SAM" id="MobiDB-lite"/>
    </source>
</evidence>
<keyword evidence="3" id="KW-1185">Reference proteome</keyword>
<dbReference type="eggNOG" id="ENOG5030MZ2">
    <property type="taxonomic scope" value="Bacteria"/>
</dbReference>
<accession>A0A0A2WYH2</accession>
<proteinExistence type="predicted"/>
<dbReference type="PATRIC" id="fig|1300345.3.peg.2485"/>
<reference evidence="2 3" key="1">
    <citation type="submission" date="2014-09" db="EMBL/GenBank/DDBJ databases">
        <title>Genome sequences of Lysobacter dokdonensis DS-58.</title>
        <authorList>
            <person name="Kim J.F."/>
            <person name="Kwak M.-J."/>
        </authorList>
    </citation>
    <scope>NUCLEOTIDE SEQUENCE [LARGE SCALE GENOMIC DNA]</scope>
    <source>
        <strain evidence="2 3">DS-58</strain>
    </source>
</reference>
<dbReference type="STRING" id="1300345.LF41_1413"/>
<feature type="region of interest" description="Disordered" evidence="1">
    <location>
        <begin position="1"/>
        <end position="21"/>
    </location>
</feature>
<dbReference type="Proteomes" id="UP000030518">
    <property type="component" value="Unassembled WGS sequence"/>
</dbReference>
<dbReference type="OrthoDB" id="5985451at2"/>
<gene>
    <name evidence="2" type="ORF">LF41_1413</name>
</gene>
<comment type="caution">
    <text evidence="2">The sequence shown here is derived from an EMBL/GenBank/DDBJ whole genome shotgun (WGS) entry which is preliminary data.</text>
</comment>
<dbReference type="EMBL" id="JRKJ01000021">
    <property type="protein sequence ID" value="KGQ18059.1"/>
    <property type="molecule type" value="Genomic_DNA"/>
</dbReference>
<name>A0A0A2WYH2_9GAMM</name>
<sequence>MTRYYLSLPDPKAARGSDANTSFKANGADGFASELQEALRSTQLFERWRGQQDDPDDIDQALAATDPNASVTGEQHDLRIDLVANTTLPASILRHRLRLLAGDGWQLRDVAA</sequence>
<protein>
    <submittedName>
        <fullName evidence="2">Uncharacterized protein</fullName>
    </submittedName>
</protein>
<organism evidence="2 3">
    <name type="scientific">Lysobacter dokdonensis DS-58</name>
    <dbReference type="NCBI Taxonomy" id="1300345"/>
    <lineage>
        <taxon>Bacteria</taxon>
        <taxon>Pseudomonadati</taxon>
        <taxon>Pseudomonadota</taxon>
        <taxon>Gammaproteobacteria</taxon>
        <taxon>Lysobacterales</taxon>
        <taxon>Lysobacteraceae</taxon>
        <taxon>Noviluteimonas</taxon>
    </lineage>
</organism>
<dbReference type="RefSeq" id="WP_036170368.1">
    <property type="nucleotide sequence ID" value="NZ_JRKJ01000021.1"/>
</dbReference>